<sequence length="83" mass="9282">MPVILCIVMGVFMYLLFLIIGGIGSDDISKQTIYCKNCGEHIVGDSCSICEQAEVSECECCSKSIKKSWRYCPFCGEVKENKR</sequence>
<accession>A0AAU7VNN0</accession>
<dbReference type="AlphaFoldDB" id="A0AAU7VNN0"/>
<reference evidence="1" key="2">
    <citation type="submission" date="2024-06" db="EMBL/GenBank/DDBJ databases">
        <authorList>
            <person name="Petrova K.O."/>
            <person name="Toshchakov S.V."/>
            <person name="Boltjanskaja Y.V."/>
            <person name="Kevbrin V."/>
        </authorList>
    </citation>
    <scope>NUCLEOTIDE SEQUENCE</scope>
    <source>
        <strain evidence="1">Z-910T</strain>
    </source>
</reference>
<evidence type="ECO:0008006" key="2">
    <source>
        <dbReference type="Google" id="ProtNLM"/>
    </source>
</evidence>
<evidence type="ECO:0000313" key="1">
    <source>
        <dbReference type="EMBL" id="XBX75792.1"/>
    </source>
</evidence>
<gene>
    <name evidence="1" type="ORF">PRVXT_000947</name>
</gene>
<reference evidence="1" key="1">
    <citation type="journal article" date="2013" name="Extremophiles">
        <title>Proteinivorax tanatarense gen. nov., sp. nov., an anaerobic, haloalkaliphilic, proteolytic bacterium isolated from a decaying algal bloom, and proposal of Proteinivoraceae fam. nov.</title>
        <authorList>
            <person name="Kevbrin V."/>
            <person name="Boltyanskaya Y."/>
            <person name="Zhilina T."/>
            <person name="Kolganova T."/>
            <person name="Lavrentjeva E."/>
            <person name="Kuznetsov B."/>
        </authorList>
    </citation>
    <scope>NUCLEOTIDE SEQUENCE</scope>
    <source>
        <strain evidence="1">Z-910T</strain>
    </source>
</reference>
<dbReference type="RefSeq" id="WP_350344529.1">
    <property type="nucleotide sequence ID" value="NZ_CP158367.1"/>
</dbReference>
<protein>
    <recommendedName>
        <fullName evidence="2">Double zinc ribbon</fullName>
    </recommendedName>
</protein>
<dbReference type="EMBL" id="CP158367">
    <property type="protein sequence ID" value="XBX75792.1"/>
    <property type="molecule type" value="Genomic_DNA"/>
</dbReference>
<name>A0AAU7VNN0_9FIRM</name>
<proteinExistence type="predicted"/>
<organism evidence="1">
    <name type="scientific">Proteinivorax tanatarense</name>
    <dbReference type="NCBI Taxonomy" id="1260629"/>
    <lineage>
        <taxon>Bacteria</taxon>
        <taxon>Bacillati</taxon>
        <taxon>Bacillota</taxon>
        <taxon>Clostridia</taxon>
        <taxon>Eubacteriales</taxon>
        <taxon>Proteinivoracaceae</taxon>
        <taxon>Proteinivorax</taxon>
    </lineage>
</organism>